<evidence type="ECO:0000313" key="1">
    <source>
        <dbReference type="EMBL" id="KAF9994299.1"/>
    </source>
</evidence>
<dbReference type="AlphaFoldDB" id="A0A9P6MDR5"/>
<organism evidence="1 2">
    <name type="scientific">Modicella reniformis</name>
    <dbReference type="NCBI Taxonomy" id="1440133"/>
    <lineage>
        <taxon>Eukaryota</taxon>
        <taxon>Fungi</taxon>
        <taxon>Fungi incertae sedis</taxon>
        <taxon>Mucoromycota</taxon>
        <taxon>Mortierellomycotina</taxon>
        <taxon>Mortierellomycetes</taxon>
        <taxon>Mortierellales</taxon>
        <taxon>Mortierellaceae</taxon>
        <taxon>Modicella</taxon>
    </lineage>
</organism>
<comment type="caution">
    <text evidence="1">The sequence shown here is derived from an EMBL/GenBank/DDBJ whole genome shotgun (WGS) entry which is preliminary data.</text>
</comment>
<dbReference type="Proteomes" id="UP000749646">
    <property type="component" value="Unassembled WGS sequence"/>
</dbReference>
<keyword evidence="2" id="KW-1185">Reference proteome</keyword>
<proteinExistence type="predicted"/>
<reference evidence="1" key="1">
    <citation type="journal article" date="2020" name="Fungal Divers.">
        <title>Resolving the Mortierellaceae phylogeny through synthesis of multi-gene phylogenetics and phylogenomics.</title>
        <authorList>
            <person name="Vandepol N."/>
            <person name="Liber J."/>
            <person name="Desiro A."/>
            <person name="Na H."/>
            <person name="Kennedy M."/>
            <person name="Barry K."/>
            <person name="Grigoriev I.V."/>
            <person name="Miller A.N."/>
            <person name="O'Donnell K."/>
            <person name="Stajich J.E."/>
            <person name="Bonito G."/>
        </authorList>
    </citation>
    <scope>NUCLEOTIDE SEQUENCE</scope>
    <source>
        <strain evidence="1">MES-2147</strain>
    </source>
</reference>
<name>A0A9P6MDR5_9FUNG</name>
<gene>
    <name evidence="1" type="ORF">BGZ65_010082</name>
</gene>
<dbReference type="EMBL" id="JAAAHW010001609">
    <property type="protein sequence ID" value="KAF9994299.1"/>
    <property type="molecule type" value="Genomic_DNA"/>
</dbReference>
<sequence length="209" mass="24275">MIVNVPSVPDTSMPMTVGVLKEFKHNYYGLLLGECRSREAQEQESRLKDKLRLIRRAWREVQGYTIRHCFKSFLQCLRKFAPSTTTSRIFYIMEKPSFSGIFWPDKLQDNDGHESRLLQAVKDAYPGAQDTVLRYYLNQDGDTGPSSLLRAKIREMQDHQDFMNCFGSLVFNQVSIHQAKRPRNPVRIQKQLDIIAIMKRTVDNSGKLM</sequence>
<dbReference type="OrthoDB" id="2443471at2759"/>
<evidence type="ECO:0000313" key="2">
    <source>
        <dbReference type="Proteomes" id="UP000749646"/>
    </source>
</evidence>
<accession>A0A9P6MDR5</accession>
<protein>
    <submittedName>
        <fullName evidence="1">Uncharacterized protein</fullName>
    </submittedName>
</protein>
<feature type="non-terminal residue" evidence="1">
    <location>
        <position position="209"/>
    </location>
</feature>